<dbReference type="SUPFAM" id="SSF57756">
    <property type="entry name" value="Retrovirus zinc finger-like domains"/>
    <property type="match status" value="1"/>
</dbReference>
<dbReference type="Pfam" id="PF00098">
    <property type="entry name" value="zf-CCHC"/>
    <property type="match status" value="1"/>
</dbReference>
<reference evidence="3 4" key="1">
    <citation type="submission" date="2019-07" db="EMBL/GenBank/DDBJ databases">
        <title>De Novo Assembly of kiwifruit Actinidia rufa.</title>
        <authorList>
            <person name="Sugita-Konishi S."/>
            <person name="Sato K."/>
            <person name="Mori E."/>
            <person name="Abe Y."/>
            <person name="Kisaki G."/>
            <person name="Hamano K."/>
            <person name="Suezawa K."/>
            <person name="Otani M."/>
            <person name="Fukuda T."/>
            <person name="Manabe T."/>
            <person name="Gomi K."/>
            <person name="Tabuchi M."/>
            <person name="Akimitsu K."/>
            <person name="Kataoka I."/>
        </authorList>
    </citation>
    <scope>NUCLEOTIDE SEQUENCE [LARGE SCALE GENOMIC DNA]</scope>
    <source>
        <strain evidence="4">cv. Fuchu</strain>
    </source>
</reference>
<feature type="compositionally biased region" description="Polar residues" evidence="1">
    <location>
        <begin position="121"/>
        <end position="132"/>
    </location>
</feature>
<evidence type="ECO:0000259" key="2">
    <source>
        <dbReference type="Pfam" id="PF00098"/>
    </source>
</evidence>
<proteinExistence type="predicted"/>
<feature type="region of interest" description="Disordered" evidence="1">
    <location>
        <begin position="1"/>
        <end position="26"/>
    </location>
</feature>
<name>A0A7J0GKM0_9ERIC</name>
<accession>A0A7J0GKM0</accession>
<comment type="caution">
    <text evidence="3">The sequence shown here is derived from an EMBL/GenBank/DDBJ whole genome shotgun (WGS) entry which is preliminary data.</text>
</comment>
<organism evidence="3 4">
    <name type="scientific">Actinidia rufa</name>
    <dbReference type="NCBI Taxonomy" id="165716"/>
    <lineage>
        <taxon>Eukaryota</taxon>
        <taxon>Viridiplantae</taxon>
        <taxon>Streptophyta</taxon>
        <taxon>Embryophyta</taxon>
        <taxon>Tracheophyta</taxon>
        <taxon>Spermatophyta</taxon>
        <taxon>Magnoliopsida</taxon>
        <taxon>eudicotyledons</taxon>
        <taxon>Gunneridae</taxon>
        <taxon>Pentapetalae</taxon>
        <taxon>asterids</taxon>
        <taxon>Ericales</taxon>
        <taxon>Actinidiaceae</taxon>
        <taxon>Actinidia</taxon>
    </lineage>
</organism>
<dbReference type="Proteomes" id="UP000585474">
    <property type="component" value="Unassembled WGS sequence"/>
</dbReference>
<protein>
    <recommendedName>
        <fullName evidence="2">CCHC-type domain-containing protein</fullName>
    </recommendedName>
</protein>
<keyword evidence="4" id="KW-1185">Reference proteome</keyword>
<feature type="region of interest" description="Disordered" evidence="1">
    <location>
        <begin position="59"/>
        <end position="136"/>
    </location>
</feature>
<sequence length="159" mass="17654">MVRGGVAARGREGGARMADLADVYDRDDATTEERFQLLEQRFEQLQETMLAQFAALQVGRQPHHHPRNHDSEEEEVSDGEPAIPFVDYPPRRQSNHRSGSSNWNTTNQVVTTQAVTAKPAGTQSKPSTSTSGFKCYKCGESGHRAAEWRPPGKEPVHRG</sequence>
<dbReference type="EMBL" id="BJWL01000022">
    <property type="protein sequence ID" value="GFZ11343.1"/>
    <property type="molecule type" value="Genomic_DNA"/>
</dbReference>
<dbReference type="GO" id="GO:0008270">
    <property type="term" value="F:zinc ion binding"/>
    <property type="evidence" value="ECO:0007669"/>
    <property type="project" value="InterPro"/>
</dbReference>
<evidence type="ECO:0000313" key="4">
    <source>
        <dbReference type="Proteomes" id="UP000585474"/>
    </source>
</evidence>
<evidence type="ECO:0000256" key="1">
    <source>
        <dbReference type="SAM" id="MobiDB-lite"/>
    </source>
</evidence>
<feature type="compositionally biased region" description="Low complexity" evidence="1">
    <location>
        <begin position="104"/>
        <end position="117"/>
    </location>
</feature>
<dbReference type="InterPro" id="IPR001878">
    <property type="entry name" value="Znf_CCHC"/>
</dbReference>
<gene>
    <name evidence="3" type="ORF">Acr_22g0007410</name>
</gene>
<feature type="domain" description="CCHC-type" evidence="2">
    <location>
        <begin position="134"/>
        <end position="147"/>
    </location>
</feature>
<dbReference type="InterPro" id="IPR036875">
    <property type="entry name" value="Znf_CCHC_sf"/>
</dbReference>
<evidence type="ECO:0000313" key="3">
    <source>
        <dbReference type="EMBL" id="GFZ11343.1"/>
    </source>
</evidence>
<dbReference type="GO" id="GO:0003676">
    <property type="term" value="F:nucleic acid binding"/>
    <property type="evidence" value="ECO:0007669"/>
    <property type="project" value="InterPro"/>
</dbReference>
<dbReference type="AlphaFoldDB" id="A0A7J0GKM0"/>